<dbReference type="EMBL" id="CP024704">
    <property type="protein sequence ID" value="ATV70017.1"/>
    <property type="molecule type" value="Genomic_DNA"/>
</dbReference>
<dbReference type="NCBIfam" id="TIGR01215">
    <property type="entry name" value="minE"/>
    <property type="match status" value="1"/>
</dbReference>
<dbReference type="RefSeq" id="WP_100025240.1">
    <property type="nucleotide sequence ID" value="NZ_CAUSAS010000003.1"/>
</dbReference>
<evidence type="ECO:0000256" key="5">
    <source>
        <dbReference type="HAMAP-Rule" id="MF_00262"/>
    </source>
</evidence>
<dbReference type="Pfam" id="PF03776">
    <property type="entry name" value="MinE"/>
    <property type="match status" value="1"/>
</dbReference>
<accession>A0A2D3PQU7</accession>
<gene>
    <name evidence="5 7" type="primary">minE</name>
    <name evidence="6" type="ORF">CTM72_09550</name>
    <name evidence="7" type="ORF">CTM98_04755</name>
</gene>
<keyword evidence="2 5" id="KW-0132">Cell division</keyword>
<reference evidence="7 8" key="2">
    <citation type="submission" date="2017-11" db="EMBL/GenBank/DDBJ databases">
        <title>Genome sequencing of Fusobacterium periodonticum KCOM 2555.</title>
        <authorList>
            <person name="Kook J.-K."/>
            <person name="Park S.-N."/>
            <person name="Lim Y.K."/>
        </authorList>
    </citation>
    <scope>NUCLEOTIDE SEQUENCE [LARGE SCALE GENOMIC DNA]</scope>
    <source>
        <strain evidence="7 8">KCOM 2555</strain>
    </source>
</reference>
<reference evidence="6" key="1">
    <citation type="submission" date="2017-11" db="EMBL/GenBank/DDBJ databases">
        <title>Genome sequencing of Fusobacterium periodonticum KCOM 1261.</title>
        <authorList>
            <person name="Kook J.-K."/>
            <person name="Park S.-N."/>
            <person name="Lim Y.K."/>
        </authorList>
    </citation>
    <scope>NUCLEOTIDE SEQUENCE [LARGE SCALE GENOMIC DNA]</scope>
    <source>
        <strain evidence="6">KCOM 1261</strain>
    </source>
</reference>
<dbReference type="AlphaFoldDB" id="A0A2D3PQU7"/>
<evidence type="ECO:0000313" key="8">
    <source>
        <dbReference type="Proteomes" id="UP000230781"/>
    </source>
</evidence>
<evidence type="ECO:0000256" key="2">
    <source>
        <dbReference type="ARBA" id="ARBA00022618"/>
    </source>
</evidence>
<dbReference type="GO" id="GO:0051301">
    <property type="term" value="P:cell division"/>
    <property type="evidence" value="ECO:0007669"/>
    <property type="project" value="UniProtKB-KW"/>
</dbReference>
<protein>
    <recommendedName>
        <fullName evidence="5">Cell division topological specificity factor</fullName>
    </recommendedName>
</protein>
<dbReference type="HAMAP" id="MF_00262">
    <property type="entry name" value="MinE"/>
    <property type="match status" value="1"/>
</dbReference>
<dbReference type="FunFam" id="3.30.1070.10:FF:000003">
    <property type="entry name" value="Cell division topological specificity factor"/>
    <property type="match status" value="1"/>
</dbReference>
<sequence>MITVLGILSGLFKKENSKDEAKNRLKLVLIQDRAMLPSGVLENMKDDILKVLSKYVEIEKSKLNIEVSPCDDDPRKIALVANIPIIKAGNRK</sequence>
<dbReference type="InterPro" id="IPR036707">
    <property type="entry name" value="MinE_sf"/>
</dbReference>
<dbReference type="EMBL" id="CP024699">
    <property type="protein sequence ID" value="ATV59933.1"/>
    <property type="molecule type" value="Genomic_DNA"/>
</dbReference>
<dbReference type="InterPro" id="IPR005527">
    <property type="entry name" value="MinE"/>
</dbReference>
<dbReference type="Proteomes" id="UP000230781">
    <property type="component" value="Chromosome"/>
</dbReference>
<comment type="function">
    <text evidence="4 5">Prevents the cell division inhibition by proteins MinC and MinD at internal division sites while permitting inhibition at polar sites. This ensures cell division at the proper site by restricting the formation of a division septum at the midpoint of the long axis of the cell.</text>
</comment>
<dbReference type="SUPFAM" id="SSF55229">
    <property type="entry name" value="Cell division protein MinE topological specificity domain"/>
    <property type="match status" value="1"/>
</dbReference>
<name>A0A2D3PQU7_9FUSO</name>
<comment type="similarity">
    <text evidence="1 5">Belongs to the MinE family.</text>
</comment>
<evidence type="ECO:0000256" key="4">
    <source>
        <dbReference type="ARBA" id="ARBA00025265"/>
    </source>
</evidence>
<organism evidence="7 8">
    <name type="scientific">Fusobacterium pseudoperiodonticum</name>
    <dbReference type="NCBI Taxonomy" id="2663009"/>
    <lineage>
        <taxon>Bacteria</taxon>
        <taxon>Fusobacteriati</taxon>
        <taxon>Fusobacteriota</taxon>
        <taxon>Fusobacteriia</taxon>
        <taxon>Fusobacteriales</taxon>
        <taxon>Fusobacteriaceae</taxon>
        <taxon>Fusobacterium</taxon>
    </lineage>
</organism>
<evidence type="ECO:0000313" key="7">
    <source>
        <dbReference type="EMBL" id="ATV70017.1"/>
    </source>
</evidence>
<evidence type="ECO:0000256" key="1">
    <source>
        <dbReference type="ARBA" id="ARBA00008168"/>
    </source>
</evidence>
<evidence type="ECO:0000256" key="3">
    <source>
        <dbReference type="ARBA" id="ARBA00023306"/>
    </source>
</evidence>
<dbReference type="Proteomes" id="UP000230056">
    <property type="component" value="Chromosome"/>
</dbReference>
<dbReference type="GO" id="GO:0032955">
    <property type="term" value="P:regulation of division septum assembly"/>
    <property type="evidence" value="ECO:0007669"/>
    <property type="project" value="InterPro"/>
</dbReference>
<keyword evidence="3 5" id="KW-0131">Cell cycle</keyword>
<evidence type="ECO:0000313" key="6">
    <source>
        <dbReference type="EMBL" id="ATV59933.1"/>
    </source>
</evidence>
<dbReference type="Gene3D" id="3.30.1070.10">
    <property type="entry name" value="Cell division topological specificity factor MinE"/>
    <property type="match status" value="1"/>
</dbReference>
<proteinExistence type="inferred from homology"/>